<dbReference type="CDD" id="cd00685">
    <property type="entry name" value="Trans_IPPS_HT"/>
    <property type="match status" value="1"/>
</dbReference>
<dbReference type="EMBL" id="VBPA01000388">
    <property type="protein sequence ID" value="TMQ68734.1"/>
    <property type="molecule type" value="Genomic_DNA"/>
</dbReference>
<dbReference type="SFLD" id="SFLDG01017">
    <property type="entry name" value="Polyprenyl_Transferase_Like"/>
    <property type="match status" value="1"/>
</dbReference>
<keyword evidence="4" id="KW-0479">Metal-binding</keyword>
<comment type="caution">
    <text evidence="7">The sequence shown here is derived from an EMBL/GenBank/DDBJ whole genome shotgun (WGS) entry which is preliminary data.</text>
</comment>
<dbReference type="PANTHER" id="PTHR12001:SF69">
    <property type="entry name" value="ALL TRANS-POLYPRENYL-DIPHOSPHATE SYNTHASE PDSS1"/>
    <property type="match status" value="1"/>
</dbReference>
<dbReference type="PROSITE" id="PS00723">
    <property type="entry name" value="POLYPRENYL_SYNTHASE_1"/>
    <property type="match status" value="1"/>
</dbReference>
<keyword evidence="3 6" id="KW-0808">Transferase</keyword>
<dbReference type="GO" id="GO:0046872">
    <property type="term" value="F:metal ion binding"/>
    <property type="evidence" value="ECO:0007669"/>
    <property type="project" value="UniProtKB-KW"/>
</dbReference>
<evidence type="ECO:0000256" key="4">
    <source>
        <dbReference type="ARBA" id="ARBA00022723"/>
    </source>
</evidence>
<accession>A0A538TYK7</accession>
<dbReference type="PROSITE" id="PS00444">
    <property type="entry name" value="POLYPRENYL_SYNTHASE_2"/>
    <property type="match status" value="1"/>
</dbReference>
<reference evidence="7 8" key="1">
    <citation type="journal article" date="2019" name="Nat. Microbiol.">
        <title>Mediterranean grassland soil C-N compound turnover is dependent on rainfall and depth, and is mediated by genomically divergent microorganisms.</title>
        <authorList>
            <person name="Diamond S."/>
            <person name="Andeer P.F."/>
            <person name="Li Z."/>
            <person name="Crits-Christoph A."/>
            <person name="Burstein D."/>
            <person name="Anantharaman K."/>
            <person name="Lane K.R."/>
            <person name="Thomas B.C."/>
            <person name="Pan C."/>
            <person name="Northen T.R."/>
            <person name="Banfield J.F."/>
        </authorList>
    </citation>
    <scope>NUCLEOTIDE SEQUENCE [LARGE SCALE GENOMIC DNA]</scope>
    <source>
        <strain evidence="7">WS_10</strain>
    </source>
</reference>
<organism evidence="7 8">
    <name type="scientific">Eiseniibacteriota bacterium</name>
    <dbReference type="NCBI Taxonomy" id="2212470"/>
    <lineage>
        <taxon>Bacteria</taxon>
        <taxon>Candidatus Eiseniibacteriota</taxon>
    </lineage>
</organism>
<dbReference type="InterPro" id="IPR033749">
    <property type="entry name" value="Polyprenyl_synt_CS"/>
</dbReference>
<dbReference type="Gene3D" id="1.10.600.10">
    <property type="entry name" value="Farnesyl Diphosphate Synthase"/>
    <property type="match status" value="1"/>
</dbReference>
<dbReference type="GO" id="GO:0008299">
    <property type="term" value="P:isoprenoid biosynthetic process"/>
    <property type="evidence" value="ECO:0007669"/>
    <property type="project" value="InterPro"/>
</dbReference>
<sequence length="363" mass="39782">MARGTGDQALTPFATAPYPAARKGGGASASCPTRMPVVSMSAVQKPVRHELARVQTHLRELFHTPIPILNKVGGHVLATRGKKFRPTLLLLTARLRGHLGRDAVLCAAVVEMVHAAALIHDDSVDRSDLRRGVPTVNGLWTDEMAIIMGDYLYAQAMTMLVTNKFDTAMAIMARVVTEMSCGEALEFQYARDLDVTEAQYEELIRAKTGSLIGAATEIGAGLNGGARDLERRETYRRFGETVGVAFQIVDDLIDYLGDPEITGKPVGADLAEGKVTLPLIAALRNASEPDRRRLRELAARDRWTSGQWSKLKELVEKSGGFAYARRRAESLADDARRTLEGEPRGVARRALDHAIDYAVHRDR</sequence>
<evidence type="ECO:0000256" key="2">
    <source>
        <dbReference type="ARBA" id="ARBA00006706"/>
    </source>
</evidence>
<dbReference type="PANTHER" id="PTHR12001">
    <property type="entry name" value="GERANYLGERANYL PYROPHOSPHATE SYNTHASE"/>
    <property type="match status" value="1"/>
</dbReference>
<proteinExistence type="inferred from homology"/>
<evidence type="ECO:0000313" key="8">
    <source>
        <dbReference type="Proteomes" id="UP000319836"/>
    </source>
</evidence>
<dbReference type="Pfam" id="PF00348">
    <property type="entry name" value="polyprenyl_synt"/>
    <property type="match status" value="1"/>
</dbReference>
<evidence type="ECO:0000313" key="7">
    <source>
        <dbReference type="EMBL" id="TMQ68734.1"/>
    </source>
</evidence>
<comment type="cofactor">
    <cofactor evidence="1">
        <name>Mg(2+)</name>
        <dbReference type="ChEBI" id="CHEBI:18420"/>
    </cofactor>
</comment>
<dbReference type="AlphaFoldDB" id="A0A538TYK7"/>
<dbReference type="SUPFAM" id="SSF48576">
    <property type="entry name" value="Terpenoid synthases"/>
    <property type="match status" value="1"/>
</dbReference>
<dbReference type="SFLD" id="SFLDS00005">
    <property type="entry name" value="Isoprenoid_Synthase_Type_I"/>
    <property type="match status" value="1"/>
</dbReference>
<evidence type="ECO:0000256" key="5">
    <source>
        <dbReference type="ARBA" id="ARBA00022842"/>
    </source>
</evidence>
<protein>
    <submittedName>
        <fullName evidence="7">Polyprenyl synthetase family protein</fullName>
    </submittedName>
</protein>
<dbReference type="GO" id="GO:0004659">
    <property type="term" value="F:prenyltransferase activity"/>
    <property type="evidence" value="ECO:0007669"/>
    <property type="project" value="InterPro"/>
</dbReference>
<name>A0A538TYK7_UNCEI</name>
<evidence type="ECO:0000256" key="6">
    <source>
        <dbReference type="RuleBase" id="RU004466"/>
    </source>
</evidence>
<dbReference type="Proteomes" id="UP000319836">
    <property type="component" value="Unassembled WGS sequence"/>
</dbReference>
<evidence type="ECO:0000256" key="1">
    <source>
        <dbReference type="ARBA" id="ARBA00001946"/>
    </source>
</evidence>
<dbReference type="InterPro" id="IPR008949">
    <property type="entry name" value="Isoprenoid_synthase_dom_sf"/>
</dbReference>
<evidence type="ECO:0000256" key="3">
    <source>
        <dbReference type="ARBA" id="ARBA00022679"/>
    </source>
</evidence>
<keyword evidence="5" id="KW-0460">Magnesium</keyword>
<dbReference type="InterPro" id="IPR000092">
    <property type="entry name" value="Polyprenyl_synt"/>
</dbReference>
<gene>
    <name evidence="7" type="ORF">E6K80_13910</name>
</gene>
<comment type="similarity">
    <text evidence="2 6">Belongs to the FPP/GGPP synthase family.</text>
</comment>